<dbReference type="EMBL" id="MCGO01000010">
    <property type="protein sequence ID" value="ORY48857.1"/>
    <property type="molecule type" value="Genomic_DNA"/>
</dbReference>
<evidence type="ECO:0000313" key="1">
    <source>
        <dbReference type="EMBL" id="ORY48857.1"/>
    </source>
</evidence>
<name>A0A1Y2CPG5_9FUNG</name>
<gene>
    <name evidence="1" type="ORF">BCR33DRAFT_781879</name>
</gene>
<organism evidence="1 2">
    <name type="scientific">Rhizoclosmatium globosum</name>
    <dbReference type="NCBI Taxonomy" id="329046"/>
    <lineage>
        <taxon>Eukaryota</taxon>
        <taxon>Fungi</taxon>
        <taxon>Fungi incertae sedis</taxon>
        <taxon>Chytridiomycota</taxon>
        <taxon>Chytridiomycota incertae sedis</taxon>
        <taxon>Chytridiomycetes</taxon>
        <taxon>Chytridiales</taxon>
        <taxon>Chytriomycetaceae</taxon>
        <taxon>Rhizoclosmatium</taxon>
    </lineage>
</organism>
<evidence type="ECO:0000313" key="2">
    <source>
        <dbReference type="Proteomes" id="UP000193642"/>
    </source>
</evidence>
<comment type="caution">
    <text evidence="1">The sequence shown here is derived from an EMBL/GenBank/DDBJ whole genome shotgun (WGS) entry which is preliminary data.</text>
</comment>
<proteinExistence type="predicted"/>
<protein>
    <submittedName>
        <fullName evidence="1">Uncharacterized protein</fullName>
    </submittedName>
</protein>
<sequence length="306" mass="36023">MTFHIPYRKPSRRAIDPHVNPDHSWTVYNAFDYDVKPGQRRSIDPCLEVRIPQDSILRTRTHLPCGCNVISHVYAYNPRIRWIHPVVDVINAREQVLKMKRGDPLADFCIALIYTDIAAPSNSTESVNSTTRDKSASLKANGDEIASTFEIYEEYQNNYKGKLCEFGGKWRYASTFKIYEEYQNNYEGKLCEFGGEWRYASTFKIYEEYQNNYEGKLCEFGGEWRIASTFEIYGEYQNNYEGKLCKFGDEWRIASTFKIYEEYQNNYEGKLCEFGGEWRYASTFEIYGEYQNNYAGKLCKFGDEWR</sequence>
<accession>A0A1Y2CPG5</accession>
<keyword evidence="2" id="KW-1185">Reference proteome</keyword>
<dbReference type="AlphaFoldDB" id="A0A1Y2CPG5"/>
<dbReference type="Proteomes" id="UP000193642">
    <property type="component" value="Unassembled WGS sequence"/>
</dbReference>
<reference evidence="1 2" key="1">
    <citation type="submission" date="2016-07" db="EMBL/GenBank/DDBJ databases">
        <title>Pervasive Adenine N6-methylation of Active Genes in Fungi.</title>
        <authorList>
            <consortium name="DOE Joint Genome Institute"/>
            <person name="Mondo S.J."/>
            <person name="Dannebaum R.O."/>
            <person name="Kuo R.C."/>
            <person name="Labutti K."/>
            <person name="Haridas S."/>
            <person name="Kuo A."/>
            <person name="Salamov A."/>
            <person name="Ahrendt S.R."/>
            <person name="Lipzen A."/>
            <person name="Sullivan W."/>
            <person name="Andreopoulos W.B."/>
            <person name="Clum A."/>
            <person name="Lindquist E."/>
            <person name="Daum C."/>
            <person name="Ramamoorthy G.K."/>
            <person name="Gryganskyi A."/>
            <person name="Culley D."/>
            <person name="Magnuson J.K."/>
            <person name="James T.Y."/>
            <person name="O'Malley M.A."/>
            <person name="Stajich J.E."/>
            <person name="Spatafora J.W."/>
            <person name="Visel A."/>
            <person name="Grigoriev I.V."/>
        </authorList>
    </citation>
    <scope>NUCLEOTIDE SEQUENCE [LARGE SCALE GENOMIC DNA]</scope>
    <source>
        <strain evidence="1 2">JEL800</strain>
    </source>
</reference>